<dbReference type="PANTHER" id="PTHR28570:SF3">
    <property type="entry name" value="ASPARTYL AMINOPEPTIDASE"/>
    <property type="match status" value="1"/>
</dbReference>
<dbReference type="RefSeq" id="WP_249736563.1">
    <property type="nucleotide sequence ID" value="NZ_JAKNCJ010000001.1"/>
</dbReference>
<evidence type="ECO:0000256" key="1">
    <source>
        <dbReference type="ARBA" id="ARBA00001947"/>
    </source>
</evidence>
<dbReference type="Pfam" id="PF02127">
    <property type="entry name" value="Peptidase_M18"/>
    <property type="match status" value="1"/>
</dbReference>
<evidence type="ECO:0000256" key="9">
    <source>
        <dbReference type="RuleBase" id="RU004386"/>
    </source>
</evidence>
<dbReference type="NCBIfam" id="NF002759">
    <property type="entry name" value="PRK02813.1"/>
    <property type="match status" value="1"/>
</dbReference>
<organism evidence="11 12">
    <name type="scientific">Brachybacterium equifaecis</name>
    <dbReference type="NCBI Taxonomy" id="2910770"/>
    <lineage>
        <taxon>Bacteria</taxon>
        <taxon>Bacillati</taxon>
        <taxon>Actinomycetota</taxon>
        <taxon>Actinomycetes</taxon>
        <taxon>Micrococcales</taxon>
        <taxon>Dermabacteraceae</taxon>
        <taxon>Brachybacterium</taxon>
    </lineage>
</organism>
<keyword evidence="3 9" id="KW-0031">Aminopeptidase</keyword>
<keyword evidence="5 9" id="KW-0479">Metal-binding</keyword>
<evidence type="ECO:0000256" key="8">
    <source>
        <dbReference type="ARBA" id="ARBA00023049"/>
    </source>
</evidence>
<comment type="similarity">
    <text evidence="2 9">Belongs to the peptidase M18 family.</text>
</comment>
<keyword evidence="12" id="KW-1185">Reference proteome</keyword>
<evidence type="ECO:0000256" key="2">
    <source>
        <dbReference type="ARBA" id="ARBA00008290"/>
    </source>
</evidence>
<dbReference type="PANTHER" id="PTHR28570">
    <property type="entry name" value="ASPARTYL AMINOPEPTIDASE"/>
    <property type="match status" value="1"/>
</dbReference>
<dbReference type="SUPFAM" id="SSF101821">
    <property type="entry name" value="Aminopeptidase/glucanase lid domain"/>
    <property type="match status" value="1"/>
</dbReference>
<dbReference type="Gene3D" id="2.30.250.10">
    <property type="entry name" value="Aminopeptidase i, Domain 2"/>
    <property type="match status" value="1"/>
</dbReference>
<keyword evidence="7 9" id="KW-0862">Zinc</keyword>
<sequence>MTATAPDRTAAAREFVADLGAFVTASPSSFHAAAESARRLEAAGFVRLREMDPWSEADVRGDRLVVRDGSVIAWSMPEDASVRTSFRILGSHTDSPALKVKPNPQLGAEGLAQVGTEVYGGALLNSWLDRELRLAGRLVLRGGDEVLVATGPLLRVPQLAVHLDRGVNAEGLRLDPQRHMQPIIGVGSVDVLGLLADEADVSPADVLGFDIVAADAQAPARFGAHQELMASGRLDNLSSVHASLMALLRVAADRARDAPLSPIALMVANDHEEVGSASRSGAAGPFLEDVLVRIHAGLGGDEATRRAALAGSVVVSSDAGHAAHPNYPERHDPVTRPRLGAGPVLKINANQRYATDARGAALFSEACARAGVPMQTFVSNNAMPCGSTIGPITATRLGMTTIDVGIALLSMHSVREMCAVEDPLSLSLACETMLR</sequence>
<keyword evidence="8 9" id="KW-0482">Metalloprotease</keyword>
<keyword evidence="4 9" id="KW-0645">Protease</keyword>
<evidence type="ECO:0000256" key="5">
    <source>
        <dbReference type="ARBA" id="ARBA00022723"/>
    </source>
</evidence>
<comment type="cofactor">
    <cofactor evidence="1 10">
        <name>Zn(2+)</name>
        <dbReference type="ChEBI" id="CHEBI:29105"/>
    </cofactor>
</comment>
<keyword evidence="6 9" id="KW-0378">Hydrolase</keyword>
<evidence type="ECO:0000313" key="11">
    <source>
        <dbReference type="EMBL" id="MCL6422464.1"/>
    </source>
</evidence>
<gene>
    <name evidence="11" type="ORF">Bequi_03535</name>
</gene>
<dbReference type="CDD" id="cd05658">
    <property type="entry name" value="M18_DAP"/>
    <property type="match status" value="1"/>
</dbReference>
<accession>A0ABT0QZJ0</accession>
<evidence type="ECO:0000256" key="4">
    <source>
        <dbReference type="ARBA" id="ARBA00022670"/>
    </source>
</evidence>
<evidence type="ECO:0000313" key="12">
    <source>
        <dbReference type="Proteomes" id="UP001203761"/>
    </source>
</evidence>
<dbReference type="InterPro" id="IPR001948">
    <property type="entry name" value="Peptidase_M18"/>
</dbReference>
<protein>
    <recommendedName>
        <fullName evidence="10">M18 family aminopeptidase</fullName>
        <ecNumber evidence="10">3.4.11.-</ecNumber>
    </recommendedName>
</protein>
<dbReference type="InterPro" id="IPR023358">
    <property type="entry name" value="Peptidase_M18_dom2"/>
</dbReference>
<proteinExistence type="inferred from homology"/>
<evidence type="ECO:0000256" key="10">
    <source>
        <dbReference type="RuleBase" id="RU004387"/>
    </source>
</evidence>
<reference evidence="11" key="1">
    <citation type="submission" date="2022-02" db="EMBL/GenBank/DDBJ databases">
        <authorList>
            <person name="Lee M."/>
            <person name="Kim S.-J."/>
            <person name="Jung M.-Y."/>
        </authorList>
    </citation>
    <scope>NUCLEOTIDE SEQUENCE</scope>
    <source>
        <strain evidence="11">JHP9</strain>
    </source>
</reference>
<dbReference type="PRINTS" id="PR00932">
    <property type="entry name" value="AMINO1PTASE"/>
</dbReference>
<dbReference type="SUPFAM" id="SSF53187">
    <property type="entry name" value="Zn-dependent exopeptidases"/>
    <property type="match status" value="1"/>
</dbReference>
<evidence type="ECO:0000256" key="7">
    <source>
        <dbReference type="ARBA" id="ARBA00022833"/>
    </source>
</evidence>
<dbReference type="Proteomes" id="UP001203761">
    <property type="component" value="Unassembled WGS sequence"/>
</dbReference>
<dbReference type="EC" id="3.4.11.-" evidence="10"/>
<name>A0ABT0QZJ0_9MICO</name>
<dbReference type="Gene3D" id="3.40.630.10">
    <property type="entry name" value="Zn peptidases"/>
    <property type="match status" value="1"/>
</dbReference>
<dbReference type="EMBL" id="JAKNCJ010000001">
    <property type="protein sequence ID" value="MCL6422464.1"/>
    <property type="molecule type" value="Genomic_DNA"/>
</dbReference>
<evidence type="ECO:0000256" key="6">
    <source>
        <dbReference type="ARBA" id="ARBA00022801"/>
    </source>
</evidence>
<dbReference type="GO" id="GO:0004177">
    <property type="term" value="F:aminopeptidase activity"/>
    <property type="evidence" value="ECO:0007669"/>
    <property type="project" value="UniProtKB-KW"/>
</dbReference>
<evidence type="ECO:0000256" key="3">
    <source>
        <dbReference type="ARBA" id="ARBA00022438"/>
    </source>
</evidence>
<comment type="caution">
    <text evidence="11">The sequence shown here is derived from an EMBL/GenBank/DDBJ whole genome shotgun (WGS) entry which is preliminary data.</text>
</comment>